<protein>
    <submittedName>
        <fullName evidence="1">Uncharacterized protein</fullName>
    </submittedName>
</protein>
<name>A0A382HWJ7_9ZZZZ</name>
<dbReference type="EMBL" id="UINC01063782">
    <property type="protein sequence ID" value="SVB91774.1"/>
    <property type="molecule type" value="Genomic_DNA"/>
</dbReference>
<organism evidence="1">
    <name type="scientific">marine metagenome</name>
    <dbReference type="NCBI Taxonomy" id="408172"/>
    <lineage>
        <taxon>unclassified sequences</taxon>
        <taxon>metagenomes</taxon>
        <taxon>ecological metagenomes</taxon>
    </lineage>
</organism>
<dbReference type="AlphaFoldDB" id="A0A382HWJ7"/>
<sequence length="29" mass="3322">MDFSGDMGETSRDLVWIKDEGNKIVYGEE</sequence>
<gene>
    <name evidence="1" type="ORF">METZ01_LOCUS244628</name>
</gene>
<proteinExistence type="predicted"/>
<reference evidence="1" key="1">
    <citation type="submission" date="2018-05" db="EMBL/GenBank/DDBJ databases">
        <authorList>
            <person name="Lanie J.A."/>
            <person name="Ng W.-L."/>
            <person name="Kazmierczak K.M."/>
            <person name="Andrzejewski T.M."/>
            <person name="Davidsen T.M."/>
            <person name="Wayne K.J."/>
            <person name="Tettelin H."/>
            <person name="Glass J.I."/>
            <person name="Rusch D."/>
            <person name="Podicherti R."/>
            <person name="Tsui H.-C.T."/>
            <person name="Winkler M.E."/>
        </authorList>
    </citation>
    <scope>NUCLEOTIDE SEQUENCE</scope>
</reference>
<accession>A0A382HWJ7</accession>
<evidence type="ECO:0000313" key="1">
    <source>
        <dbReference type="EMBL" id="SVB91774.1"/>
    </source>
</evidence>